<evidence type="ECO:0000259" key="3">
    <source>
        <dbReference type="Pfam" id="PF10988"/>
    </source>
</evidence>
<protein>
    <recommendedName>
        <fullName evidence="3">Putative auto-transporter adhesin head GIN domain-containing protein</fullName>
    </recommendedName>
</protein>
<dbReference type="Proteomes" id="UP000177725">
    <property type="component" value="Unassembled WGS sequence"/>
</dbReference>
<feature type="compositionally biased region" description="Low complexity" evidence="1">
    <location>
        <begin position="1"/>
        <end position="15"/>
    </location>
</feature>
<keyword evidence="2" id="KW-0472">Membrane</keyword>
<evidence type="ECO:0000256" key="1">
    <source>
        <dbReference type="SAM" id="MobiDB-lite"/>
    </source>
</evidence>
<dbReference type="InterPro" id="IPR021255">
    <property type="entry name" value="DUF2807"/>
</dbReference>
<evidence type="ECO:0000313" key="5">
    <source>
        <dbReference type="Proteomes" id="UP000177725"/>
    </source>
</evidence>
<dbReference type="Gene3D" id="2.160.20.120">
    <property type="match status" value="1"/>
</dbReference>
<dbReference type="PANTHER" id="PTHR39200">
    <property type="entry name" value="HYPOTHETICAL EXPORTED PROTEIN"/>
    <property type="match status" value="1"/>
</dbReference>
<dbReference type="EMBL" id="MHMV01000015">
    <property type="protein sequence ID" value="OGZ34663.1"/>
    <property type="molecule type" value="Genomic_DNA"/>
</dbReference>
<evidence type="ECO:0000256" key="2">
    <source>
        <dbReference type="SAM" id="Phobius"/>
    </source>
</evidence>
<sequence>MEQNTQTPEQNNENPQIEEKPKETINPQSEESSAKHDKVKEIHHHHYHERRGLNFGRFLFGIVILVVGLALLASQAGWTNLQINFNWNIIWPFIIVLIGLSLISFRGWLGGIIGLIITLLVIAFVLMILFGGNALTGSGNIAAEDRAVADFDKISLNGYGNLIITQSPIESQSGSTGQSTSTEALRIEAEDNIMPKIRTRVEDKTLKIDYDWQTWPWFNFKPQKPINFYVTVKTLNKIALSGAGNLKSEGIKSDNLEIIISGAGKADLSVEAQNLNAEISGAGEFLLAGKTDAQKIELSGAAKYDGRNLESKEADVEISGAGQATLKVSEKLNAQISGAGRVDYIGNPQVTQKISGAGKINKLNE</sequence>
<feature type="transmembrane region" description="Helical" evidence="2">
    <location>
        <begin position="85"/>
        <end position="105"/>
    </location>
</feature>
<gene>
    <name evidence="4" type="ORF">A2174_02535</name>
</gene>
<reference evidence="4 5" key="1">
    <citation type="journal article" date="2016" name="Nat. Commun.">
        <title>Thousands of microbial genomes shed light on interconnected biogeochemical processes in an aquifer system.</title>
        <authorList>
            <person name="Anantharaman K."/>
            <person name="Brown C.T."/>
            <person name="Hug L.A."/>
            <person name="Sharon I."/>
            <person name="Castelle C.J."/>
            <person name="Probst A.J."/>
            <person name="Thomas B.C."/>
            <person name="Singh A."/>
            <person name="Wilkins M.J."/>
            <person name="Karaoz U."/>
            <person name="Brodie E.L."/>
            <person name="Williams K.H."/>
            <person name="Hubbard S.S."/>
            <person name="Banfield J.F."/>
        </authorList>
    </citation>
    <scope>NUCLEOTIDE SEQUENCE [LARGE SCALE GENOMIC DNA]</scope>
</reference>
<feature type="transmembrane region" description="Helical" evidence="2">
    <location>
        <begin position="55"/>
        <end position="73"/>
    </location>
</feature>
<feature type="domain" description="Putative auto-transporter adhesin head GIN" evidence="3">
    <location>
        <begin position="181"/>
        <end position="348"/>
    </location>
</feature>
<feature type="transmembrane region" description="Helical" evidence="2">
    <location>
        <begin position="112"/>
        <end position="132"/>
    </location>
</feature>
<accession>A0A1G2F9I4</accession>
<name>A0A1G2F9I4_9BACT</name>
<keyword evidence="2" id="KW-1133">Transmembrane helix</keyword>
<keyword evidence="2" id="KW-0812">Transmembrane</keyword>
<organism evidence="4 5">
    <name type="scientific">Candidatus Portnoybacteria bacterium RBG_13_41_18</name>
    <dbReference type="NCBI Taxonomy" id="1801991"/>
    <lineage>
        <taxon>Bacteria</taxon>
        <taxon>Candidatus Portnoyibacteriota</taxon>
    </lineage>
</organism>
<comment type="caution">
    <text evidence="4">The sequence shown here is derived from an EMBL/GenBank/DDBJ whole genome shotgun (WGS) entry which is preliminary data.</text>
</comment>
<evidence type="ECO:0000313" key="4">
    <source>
        <dbReference type="EMBL" id="OGZ34663.1"/>
    </source>
</evidence>
<dbReference type="Pfam" id="PF10988">
    <property type="entry name" value="DUF2807"/>
    <property type="match status" value="1"/>
</dbReference>
<dbReference type="PANTHER" id="PTHR39200:SF1">
    <property type="entry name" value="AUTO-TRANSPORTER ADHESIN HEAD GIN DOMAIN-CONTAINING PROTEIN-RELATED"/>
    <property type="match status" value="1"/>
</dbReference>
<dbReference type="AlphaFoldDB" id="A0A1G2F9I4"/>
<proteinExistence type="predicted"/>
<feature type="region of interest" description="Disordered" evidence="1">
    <location>
        <begin position="1"/>
        <end position="38"/>
    </location>
</feature>